<organism evidence="2 3">
    <name type="scientific">Prosthecobacter vanneervenii</name>
    <dbReference type="NCBI Taxonomy" id="48466"/>
    <lineage>
        <taxon>Bacteria</taxon>
        <taxon>Pseudomonadati</taxon>
        <taxon>Verrucomicrobiota</taxon>
        <taxon>Verrucomicrobiia</taxon>
        <taxon>Verrucomicrobiales</taxon>
        <taxon>Verrucomicrobiaceae</taxon>
        <taxon>Prosthecobacter</taxon>
    </lineage>
</organism>
<comment type="caution">
    <text evidence="2">The sequence shown here is derived from an EMBL/GenBank/DDBJ whole genome shotgun (WGS) entry which is preliminary data.</text>
</comment>
<dbReference type="CDD" id="cd02955">
    <property type="entry name" value="SSP411"/>
    <property type="match status" value="1"/>
</dbReference>
<evidence type="ECO:0000259" key="1">
    <source>
        <dbReference type="Pfam" id="PF03190"/>
    </source>
</evidence>
<dbReference type="EMBL" id="JACHIG010000022">
    <property type="protein sequence ID" value="MBB5035651.1"/>
    <property type="molecule type" value="Genomic_DNA"/>
</dbReference>
<dbReference type="InterPro" id="IPR024705">
    <property type="entry name" value="Ssp411"/>
</dbReference>
<dbReference type="PANTHER" id="PTHR42899">
    <property type="entry name" value="SPERMATOGENESIS-ASSOCIATED PROTEIN 20"/>
    <property type="match status" value="1"/>
</dbReference>
<gene>
    <name evidence="2" type="ORF">HNQ65_005264</name>
</gene>
<dbReference type="PIRSF" id="PIRSF006402">
    <property type="entry name" value="UCP006402_thioredoxin"/>
    <property type="match status" value="1"/>
</dbReference>
<dbReference type="AlphaFoldDB" id="A0A7W7YG96"/>
<evidence type="ECO:0000313" key="3">
    <source>
        <dbReference type="Proteomes" id="UP000590740"/>
    </source>
</evidence>
<dbReference type="InterPro" id="IPR036249">
    <property type="entry name" value="Thioredoxin-like_sf"/>
</dbReference>
<dbReference type="PANTHER" id="PTHR42899:SF1">
    <property type="entry name" value="SPERMATOGENESIS-ASSOCIATED PROTEIN 20"/>
    <property type="match status" value="1"/>
</dbReference>
<keyword evidence="3" id="KW-1185">Reference proteome</keyword>
<dbReference type="InterPro" id="IPR004879">
    <property type="entry name" value="Ssp411-like_TRX"/>
</dbReference>
<accession>A0A7W7YG96</accession>
<dbReference type="GO" id="GO:0005975">
    <property type="term" value="P:carbohydrate metabolic process"/>
    <property type="evidence" value="ECO:0007669"/>
    <property type="project" value="InterPro"/>
</dbReference>
<name>A0A7W7YG96_9BACT</name>
<reference evidence="2 3" key="1">
    <citation type="submission" date="2020-08" db="EMBL/GenBank/DDBJ databases">
        <title>Genomic Encyclopedia of Type Strains, Phase IV (KMG-IV): sequencing the most valuable type-strain genomes for metagenomic binning, comparative biology and taxonomic classification.</title>
        <authorList>
            <person name="Goeker M."/>
        </authorList>
    </citation>
    <scope>NUCLEOTIDE SEQUENCE [LARGE SCALE GENOMIC DNA]</scope>
    <source>
        <strain evidence="2 3">DSM 12252</strain>
    </source>
</reference>
<dbReference type="Gene3D" id="3.40.30.10">
    <property type="entry name" value="Glutaredoxin"/>
    <property type="match status" value="1"/>
</dbReference>
<evidence type="ECO:0000313" key="2">
    <source>
        <dbReference type="EMBL" id="MBB5035651.1"/>
    </source>
</evidence>
<dbReference type="Pfam" id="PF03190">
    <property type="entry name" value="Thioredox_DsbH"/>
    <property type="match status" value="1"/>
</dbReference>
<proteinExistence type="predicted"/>
<feature type="domain" description="Spermatogenesis-associated protein 20-like TRX" evidence="1">
    <location>
        <begin position="12"/>
        <end position="173"/>
    </location>
</feature>
<dbReference type="InterPro" id="IPR008928">
    <property type="entry name" value="6-hairpin_glycosidase_sf"/>
</dbReference>
<dbReference type="SUPFAM" id="SSF48208">
    <property type="entry name" value="Six-hairpin glycosidases"/>
    <property type="match status" value="1"/>
</dbReference>
<dbReference type="SUPFAM" id="SSF52833">
    <property type="entry name" value="Thioredoxin-like"/>
    <property type="match status" value="1"/>
</dbReference>
<protein>
    <recommendedName>
        <fullName evidence="1">Spermatogenesis-associated protein 20-like TRX domain-containing protein</fullName>
    </recommendedName>
</protein>
<sequence>MSETSAQPPKYTNALAKERSPYLLQHAHNPVNWLPWGEEAFKKAKAEDKPIFLSSGYSTCHWCHVMERESFENEETAKLINDHFIPIKVDREERPDVDLTYMTYVQAASGHGGWPMNVFLTPDLKPFYGGTYYPPENSPGRIGFKNLLNELHKVWTEDRKGIDERAARSVEKLQEHLDNENTALADINHETLVQKAYDDLSGSFDYHEGGFGSAPKFPRPTTLNLLMRVHRIFAERKGEDRESESNWAMEMTVKTLRGMANGGMRDHIGGGFHRYSVDGYWHIPHYEKMLYDQGQLLTAYTEGWQLTQNVLFENIVRSTVDYAKRDLRHAEGGFFSAEDADSLASADAEHKTEGAFYVWKAAEIDEILGKEDGNIFRYAYGARRDGNARHESDPHGELKGLNTLYRAVSFKKTGEYFKKSPEEVKTIIDGSIAKLFEARSKRPRPHRDDKVIAAWNGLMISGLARAGAAFGDAEMIKLSAGAAQFLHDQLCTTPGKELHRSWRAGVRGPRAFSIDYACLIHGLIDLYQASFDVKWLQWAAALQTEMDALFLDAQHGGYYSVHTDMPNSVLRIKEDYDGAEPSPNSLAALNLVRLSALLAKDEWKKQAEKIFVLFGSTLQSSPSSVPVMAMAFDMDFRGKQQIVLAGDSGSADFKKLAANVHRRFLPTAVILSADGGAGQQWLATHNEALAGMKPVDGKPAAYVCQNFACQAPVTTVEGLEKVLGK</sequence>
<dbReference type="Proteomes" id="UP000590740">
    <property type="component" value="Unassembled WGS sequence"/>
</dbReference>
<dbReference type="RefSeq" id="WP_184344661.1">
    <property type="nucleotide sequence ID" value="NZ_JACHIG010000022.1"/>
</dbReference>